<dbReference type="GO" id="GO:0005975">
    <property type="term" value="P:carbohydrate metabolic process"/>
    <property type="evidence" value="ECO:0007669"/>
    <property type="project" value="InterPro"/>
</dbReference>
<accession>A0AA97D9N8</accession>
<dbReference type="SUPFAM" id="SSF48208">
    <property type="entry name" value="Six-hairpin glycosidases"/>
    <property type="match status" value="1"/>
</dbReference>
<dbReference type="PANTHER" id="PTHR11051:SF8">
    <property type="entry name" value="PROTEIN-GLUCOSYLGALACTOSYLHYDROXYLYSINE GLUCOSIDASE"/>
    <property type="match status" value="1"/>
</dbReference>
<reference evidence="1" key="2">
    <citation type="submission" date="2024-06" db="EMBL/GenBank/DDBJ databases">
        <title>Caproicibacterium argilliputei sp. nov, a novel caproic acid producing anaerobic bacterium isolated from pit mud.</title>
        <authorList>
            <person name="Xia S."/>
        </authorList>
    </citation>
    <scope>NUCLEOTIDE SEQUENCE</scope>
    <source>
        <strain evidence="1">ZCY20-5</strain>
    </source>
</reference>
<dbReference type="KEGG" id="carl:PXC00_02850"/>
<dbReference type="Proteomes" id="UP001300604">
    <property type="component" value="Chromosome"/>
</dbReference>
<protein>
    <submittedName>
        <fullName evidence="1">Glycoside hydrolase family 65</fullName>
    </submittedName>
</protein>
<evidence type="ECO:0000313" key="1">
    <source>
        <dbReference type="EMBL" id="WOC32831.1"/>
    </source>
</evidence>
<sequence length="688" mass="77366">MKIDRKRLVSRHNPVLTEPDYTSPLTVGNGEFAFTADVTGLQSFPALYEAAHTPLCTMSQWGWHTTPSGHQPEYTQADLQETAYSFNGRTVFYASEKQPGNEAVYDWLRQNPHRLHLGQIGLLANGHVLQESWLSQIHQELHLYDGILESRFCLQDCPLCVTTACAPESDTLLVSIAADSAFPQFLSIAFDFPYGSPEISGADWSSPKLHTTCVLQQSKQALLVCHKLDGTTVWISIASQDAFSVTQPAPHRLLLTPADGSRIFHFTVHFSQTQETCTMPNVSFSEQLSQCADWWHQFWETGGALSLSGSSDVRAPELERRLILSQYLLAVNSRGSTPPQETGLYCNSWYGKFHLEMTLWHWSAFPLWNRGTLLKDGLLWYRKHLPQAKANAAKNGYPGARWPKMVSQDGIDSPSSIATLLIWQQPHILYILHLLYRSHPSVTLLRDYWEVVRETADFMAGFAAYNPHTQTYELLPPLIPAQEVYAPKTVRNPAFETAYWAFGLQIAMQWAQQLGAPVPPIWQTVAAQMAPVPQQNGLYLAHAQCPETFSAFHRDHPSMLAAFGLLPGTKIQPDVMRKTLDTVISCWDYETLWGWDFAMMAMTAVRLQQPEKALELLLCDTPKNQYQKNGQNFQLLRTDLPAYLPGNGGLLMAAAMMAAGYDGCTEPLPGFPKNKRWHVTYENLNPLP</sequence>
<dbReference type="AlphaFoldDB" id="A0AA97D9N8"/>
<organism evidence="1 2">
    <name type="scientific">Caproicibacterium argilliputei</name>
    <dbReference type="NCBI Taxonomy" id="3030016"/>
    <lineage>
        <taxon>Bacteria</taxon>
        <taxon>Bacillati</taxon>
        <taxon>Bacillota</taxon>
        <taxon>Clostridia</taxon>
        <taxon>Eubacteriales</taxon>
        <taxon>Oscillospiraceae</taxon>
        <taxon>Caproicibacterium</taxon>
    </lineage>
</organism>
<reference evidence="1" key="1">
    <citation type="submission" date="2023-09" db="EMBL/GenBank/DDBJ databases">
        <authorList>
            <person name="Zeng C."/>
        </authorList>
    </citation>
    <scope>NUCLEOTIDE SEQUENCE</scope>
    <source>
        <strain evidence="1">ZCY20-5</strain>
    </source>
</reference>
<dbReference type="EMBL" id="CP135996">
    <property type="protein sequence ID" value="WOC32831.1"/>
    <property type="molecule type" value="Genomic_DNA"/>
</dbReference>
<evidence type="ECO:0000313" key="2">
    <source>
        <dbReference type="Proteomes" id="UP001300604"/>
    </source>
</evidence>
<dbReference type="RefSeq" id="WP_275845980.1">
    <property type="nucleotide sequence ID" value="NZ_CP135996.1"/>
</dbReference>
<proteinExistence type="predicted"/>
<name>A0AA97D9N8_9FIRM</name>
<dbReference type="PANTHER" id="PTHR11051">
    <property type="entry name" value="GLYCOSYL HYDROLASE-RELATED"/>
    <property type="match status" value="1"/>
</dbReference>
<dbReference type="GO" id="GO:0004553">
    <property type="term" value="F:hydrolase activity, hydrolyzing O-glycosyl compounds"/>
    <property type="evidence" value="ECO:0007669"/>
    <property type="project" value="TreeGrafter"/>
</dbReference>
<gene>
    <name evidence="1" type="ORF">PXC00_02850</name>
</gene>
<keyword evidence="1" id="KW-0378">Hydrolase</keyword>
<keyword evidence="2" id="KW-1185">Reference proteome</keyword>
<dbReference type="InterPro" id="IPR008928">
    <property type="entry name" value="6-hairpin_glycosidase_sf"/>
</dbReference>
<dbReference type="InterPro" id="IPR012341">
    <property type="entry name" value="6hp_glycosidase-like_sf"/>
</dbReference>
<dbReference type="Gene3D" id="1.50.10.10">
    <property type="match status" value="1"/>
</dbReference>